<evidence type="ECO:0000256" key="1">
    <source>
        <dbReference type="SAM" id="MobiDB-lite"/>
    </source>
</evidence>
<dbReference type="Proteomes" id="UP000240542">
    <property type="component" value="Unassembled WGS sequence"/>
</dbReference>
<dbReference type="RefSeq" id="WP_211301458.1">
    <property type="nucleotide sequence ID" value="NZ_PYGA01000021.1"/>
</dbReference>
<dbReference type="EMBL" id="PYGA01000021">
    <property type="protein sequence ID" value="PSK90909.1"/>
    <property type="molecule type" value="Genomic_DNA"/>
</dbReference>
<protein>
    <recommendedName>
        <fullName evidence="5">DNA-directed RNA polymerase specialized sigma24 family protein</fullName>
    </recommendedName>
</protein>
<organism evidence="3 4">
    <name type="scientific">Murinocardiopsis flavida</name>
    <dbReference type="NCBI Taxonomy" id="645275"/>
    <lineage>
        <taxon>Bacteria</taxon>
        <taxon>Bacillati</taxon>
        <taxon>Actinomycetota</taxon>
        <taxon>Actinomycetes</taxon>
        <taxon>Streptosporangiales</taxon>
        <taxon>Nocardiopsidaceae</taxon>
        <taxon>Murinocardiopsis</taxon>
    </lineage>
</organism>
<accession>A0A2P8D117</accession>
<keyword evidence="2" id="KW-0472">Membrane</keyword>
<keyword evidence="2" id="KW-0812">Transmembrane</keyword>
<comment type="caution">
    <text evidence="3">The sequence shown here is derived from an EMBL/GenBank/DDBJ whole genome shotgun (WGS) entry which is preliminary data.</text>
</comment>
<dbReference type="AlphaFoldDB" id="A0A2P8D117"/>
<keyword evidence="2" id="KW-1133">Transmembrane helix</keyword>
<feature type="transmembrane region" description="Helical" evidence="2">
    <location>
        <begin position="155"/>
        <end position="175"/>
    </location>
</feature>
<evidence type="ECO:0000313" key="3">
    <source>
        <dbReference type="EMBL" id="PSK90909.1"/>
    </source>
</evidence>
<gene>
    <name evidence="3" type="ORF">CLV63_12134</name>
</gene>
<evidence type="ECO:0008006" key="5">
    <source>
        <dbReference type="Google" id="ProtNLM"/>
    </source>
</evidence>
<name>A0A2P8D117_9ACTN</name>
<feature type="region of interest" description="Disordered" evidence="1">
    <location>
        <begin position="80"/>
        <end position="101"/>
    </location>
</feature>
<dbReference type="Gene3D" id="1.10.1740.10">
    <property type="match status" value="1"/>
</dbReference>
<evidence type="ECO:0000256" key="2">
    <source>
        <dbReference type="SAM" id="Phobius"/>
    </source>
</evidence>
<proteinExistence type="predicted"/>
<sequence>MAVLRSGRVPGERACALLIDAHGDALYERCAALVGRSDLLTAVLRDTLVVARAHIGRLADPSRLREWLLALAEAECARHPVGGDADAGPPESGPGPSRAPGGEWPVELRLRVLSGVAAPALAGYRAHIAARAKCFDGDGFPVPARPARPTRPSSYLLPGLFVGLCALLLLLFVLAEIAGIGPGLLTGGSARSAPLN</sequence>
<keyword evidence="4" id="KW-1185">Reference proteome</keyword>
<reference evidence="3 4" key="1">
    <citation type="submission" date="2018-03" db="EMBL/GenBank/DDBJ databases">
        <title>Genomic Encyclopedia of Archaeal and Bacterial Type Strains, Phase II (KMG-II): from individual species to whole genera.</title>
        <authorList>
            <person name="Goeker M."/>
        </authorList>
    </citation>
    <scope>NUCLEOTIDE SEQUENCE [LARGE SCALE GENOMIC DNA]</scope>
    <source>
        <strain evidence="3 4">DSM 45312</strain>
    </source>
</reference>
<evidence type="ECO:0000313" key="4">
    <source>
        <dbReference type="Proteomes" id="UP000240542"/>
    </source>
</evidence>